<gene>
    <name evidence="1" type="ORF">O9G_002053</name>
</gene>
<reference evidence="1 2" key="1">
    <citation type="journal article" date="2013" name="Curr. Biol.">
        <title>Shared signatures of parasitism and phylogenomics unite Cryptomycota and microsporidia.</title>
        <authorList>
            <person name="James T.Y."/>
            <person name="Pelin A."/>
            <person name="Bonen L."/>
            <person name="Ahrendt S."/>
            <person name="Sain D."/>
            <person name="Corradi N."/>
            <person name="Stajich J.E."/>
        </authorList>
    </citation>
    <scope>NUCLEOTIDE SEQUENCE [LARGE SCALE GENOMIC DNA]</scope>
    <source>
        <strain evidence="1 2">CSF55</strain>
    </source>
</reference>
<accession>A0A075AW48</accession>
<dbReference type="Proteomes" id="UP000030755">
    <property type="component" value="Unassembled WGS sequence"/>
</dbReference>
<organism evidence="1 2">
    <name type="scientific">Rozella allomycis (strain CSF55)</name>
    <dbReference type="NCBI Taxonomy" id="988480"/>
    <lineage>
        <taxon>Eukaryota</taxon>
        <taxon>Fungi</taxon>
        <taxon>Fungi incertae sedis</taxon>
        <taxon>Cryptomycota</taxon>
        <taxon>Cryptomycota incertae sedis</taxon>
        <taxon>Rozella</taxon>
    </lineage>
</organism>
<proteinExistence type="predicted"/>
<keyword evidence="2" id="KW-1185">Reference proteome</keyword>
<dbReference type="EMBL" id="KE560949">
    <property type="protein sequence ID" value="EPZ34480.1"/>
    <property type="molecule type" value="Genomic_DNA"/>
</dbReference>
<dbReference type="HOGENOM" id="CLU_2172508_0_0_1"/>
<protein>
    <submittedName>
        <fullName evidence="1">Uncharacterized protein</fullName>
    </submittedName>
</protein>
<name>A0A075AW48_ROZAC</name>
<sequence length="110" mass="13120">MKLFWDLLYKDRVLNTQDLYYQFKKGRWLPPKISALTLKKLDRVAKAYNVDPHKDLGLPLLVKNPTPLTTPEPELHVKKAILRKYFIADQMEKMPELEKQYYESQKKEEA</sequence>
<evidence type="ECO:0000313" key="2">
    <source>
        <dbReference type="Proteomes" id="UP000030755"/>
    </source>
</evidence>
<dbReference type="AlphaFoldDB" id="A0A075AW48"/>
<evidence type="ECO:0000313" key="1">
    <source>
        <dbReference type="EMBL" id="EPZ34480.1"/>
    </source>
</evidence>